<dbReference type="Gene3D" id="3.40.50.620">
    <property type="entry name" value="HUPs"/>
    <property type="match status" value="1"/>
</dbReference>
<dbReference type="InterPro" id="IPR014729">
    <property type="entry name" value="Rossmann-like_a/b/a_fold"/>
</dbReference>
<dbReference type="RefSeq" id="WP_266085468.1">
    <property type="nucleotide sequence ID" value="NZ_RKLV01000001.1"/>
</dbReference>
<gene>
    <name evidence="1" type="ORF">EGH25_00945</name>
</gene>
<name>A0A9Q4GI36_9EURY</name>
<evidence type="ECO:0000313" key="1">
    <source>
        <dbReference type="EMBL" id="MCX2817926.1"/>
    </source>
</evidence>
<reference evidence="1" key="1">
    <citation type="submission" date="2022-09" db="EMBL/GenBank/DDBJ databases">
        <title>Haloadaptaus new haloarchaeum isolated from saline soil.</title>
        <authorList>
            <person name="Duran-Viseras A."/>
            <person name="Sanchez-Porro C."/>
            <person name="Ventosa A."/>
        </authorList>
    </citation>
    <scope>NUCLEOTIDE SEQUENCE</scope>
    <source>
        <strain evidence="1">F3-133</strain>
    </source>
</reference>
<evidence type="ECO:0000313" key="2">
    <source>
        <dbReference type="Proteomes" id="UP001149411"/>
    </source>
</evidence>
<sequence length="236" mass="24839">MTRILVPLAVLEGETVSPGVVGSLSNAEVVLLGYHVVPEQTPPGQARMSFEERAEKALGETASSFKDAGVAVDTVLVFTHDRSETVARVADEHGCDAVLSNQPSHDADDILVPLLPTDADGDEALVETVSSLVEGRDVSVDVVVFADEADDTRAERVAGALVERGIRSDAVTYGSRATDTPVISAGKEASDHDLVAMRNEFSLADLVLGDKPGRVADTSLTPVVGVLRRDLPAEDI</sequence>
<dbReference type="Proteomes" id="UP001149411">
    <property type="component" value="Unassembled WGS sequence"/>
</dbReference>
<dbReference type="SUPFAM" id="SSF52402">
    <property type="entry name" value="Adenine nucleotide alpha hydrolases-like"/>
    <property type="match status" value="1"/>
</dbReference>
<comment type="caution">
    <text evidence="1">The sequence shown here is derived from an EMBL/GenBank/DDBJ whole genome shotgun (WGS) entry which is preliminary data.</text>
</comment>
<keyword evidence="2" id="KW-1185">Reference proteome</keyword>
<protein>
    <submittedName>
        <fullName evidence="1">Universal stress protein</fullName>
    </submittedName>
</protein>
<organism evidence="1 2">
    <name type="scientific">Halorutilus salinus</name>
    <dbReference type="NCBI Taxonomy" id="2487751"/>
    <lineage>
        <taxon>Archaea</taxon>
        <taxon>Methanobacteriati</taxon>
        <taxon>Methanobacteriota</taxon>
        <taxon>Stenosarchaea group</taxon>
        <taxon>Halobacteria</taxon>
        <taxon>Halorutilales</taxon>
        <taxon>Halorutilaceae</taxon>
        <taxon>Halorutilus</taxon>
    </lineage>
</organism>
<dbReference type="EMBL" id="RKLV01000001">
    <property type="protein sequence ID" value="MCX2817926.1"/>
    <property type="molecule type" value="Genomic_DNA"/>
</dbReference>
<dbReference type="AlphaFoldDB" id="A0A9Q4GI36"/>
<accession>A0A9Q4GI36</accession>
<proteinExistence type="predicted"/>